<accession>A0A6M1S474</accession>
<evidence type="ECO:0000313" key="3">
    <source>
        <dbReference type="Proteomes" id="UP000477849"/>
    </source>
</evidence>
<protein>
    <submittedName>
        <fullName evidence="2">Winged helix-turn-helix transcriptional regulator</fullName>
    </submittedName>
</protein>
<dbReference type="SMART" id="SM00418">
    <property type="entry name" value="HTH_ARSR"/>
    <property type="match status" value="1"/>
</dbReference>
<dbReference type="PROSITE" id="PS50987">
    <property type="entry name" value="HTH_ARSR_2"/>
    <property type="match status" value="1"/>
</dbReference>
<sequence>MNDQTVSSPLELHHPAREELVLAQVLFALSDPARLEIVLQLTEGPLEMAHCHLNDPSLPKSTKSHLMKVLREAGVIRNEPRGRGRVLSLRRDDLDHRFPGLLDAILKASSSPEASPRRLSGA</sequence>
<dbReference type="InterPro" id="IPR036388">
    <property type="entry name" value="WH-like_DNA-bd_sf"/>
</dbReference>
<name>A0A6M1S474_9HYPH</name>
<dbReference type="GO" id="GO:0003700">
    <property type="term" value="F:DNA-binding transcription factor activity"/>
    <property type="evidence" value="ECO:0007669"/>
    <property type="project" value="InterPro"/>
</dbReference>
<dbReference type="AlphaFoldDB" id="A0A6M1S474"/>
<dbReference type="SUPFAM" id="SSF46785">
    <property type="entry name" value="Winged helix' DNA-binding domain"/>
    <property type="match status" value="1"/>
</dbReference>
<dbReference type="PRINTS" id="PR00778">
    <property type="entry name" value="HTHARSR"/>
</dbReference>
<dbReference type="Proteomes" id="UP000477849">
    <property type="component" value="Unassembled WGS sequence"/>
</dbReference>
<dbReference type="Gene3D" id="1.10.10.10">
    <property type="entry name" value="Winged helix-like DNA-binding domain superfamily/Winged helix DNA-binding domain"/>
    <property type="match status" value="1"/>
</dbReference>
<evidence type="ECO:0000313" key="2">
    <source>
        <dbReference type="EMBL" id="NGO65865.1"/>
    </source>
</evidence>
<reference evidence="2 3" key="1">
    <citation type="submission" date="2020-02" db="EMBL/GenBank/DDBJ databases">
        <title>Genome sequence of the type strain CCBAU10050 of Rhizobium daejeonense.</title>
        <authorList>
            <person name="Gao J."/>
            <person name="Sun J."/>
        </authorList>
    </citation>
    <scope>NUCLEOTIDE SEQUENCE [LARGE SCALE GENOMIC DNA]</scope>
    <source>
        <strain evidence="2 3">CCBAU10050</strain>
    </source>
</reference>
<feature type="domain" description="HTH arsR-type" evidence="1">
    <location>
        <begin position="14"/>
        <end position="109"/>
    </location>
</feature>
<organism evidence="2 3">
    <name type="scientific">Rhizobium daejeonense</name>
    <dbReference type="NCBI Taxonomy" id="240521"/>
    <lineage>
        <taxon>Bacteria</taxon>
        <taxon>Pseudomonadati</taxon>
        <taxon>Pseudomonadota</taxon>
        <taxon>Alphaproteobacteria</taxon>
        <taxon>Hyphomicrobiales</taxon>
        <taxon>Rhizobiaceae</taxon>
        <taxon>Rhizobium/Agrobacterium group</taxon>
        <taxon>Rhizobium</taxon>
    </lineage>
</organism>
<dbReference type="CDD" id="cd00090">
    <property type="entry name" value="HTH_ARSR"/>
    <property type="match status" value="1"/>
</dbReference>
<dbReference type="EMBL" id="JAAKZH010000007">
    <property type="protein sequence ID" value="NGO65865.1"/>
    <property type="molecule type" value="Genomic_DNA"/>
</dbReference>
<gene>
    <name evidence="2" type="ORF">G6N76_19505</name>
</gene>
<dbReference type="RefSeq" id="WP_163897934.1">
    <property type="nucleotide sequence ID" value="NZ_CP048425.1"/>
</dbReference>
<comment type="caution">
    <text evidence="2">The sequence shown here is derived from an EMBL/GenBank/DDBJ whole genome shotgun (WGS) entry which is preliminary data.</text>
</comment>
<dbReference type="InterPro" id="IPR001845">
    <property type="entry name" value="HTH_ArsR_DNA-bd_dom"/>
</dbReference>
<dbReference type="InterPro" id="IPR036390">
    <property type="entry name" value="WH_DNA-bd_sf"/>
</dbReference>
<keyword evidence="3" id="KW-1185">Reference proteome</keyword>
<evidence type="ECO:0000259" key="1">
    <source>
        <dbReference type="PROSITE" id="PS50987"/>
    </source>
</evidence>
<proteinExistence type="predicted"/>
<dbReference type="InterPro" id="IPR011991">
    <property type="entry name" value="ArsR-like_HTH"/>
</dbReference>